<keyword evidence="2" id="KW-0812">Transmembrane</keyword>
<dbReference type="AlphaFoldDB" id="A0A9X2G210"/>
<sequence length="146" mass="15636">MSAVNAATARAVRPAELPRTRRAPLTAIPGGAERRGRRLDIVRAPLHSKSRVPFFVLCATLMIVSLVAVLVLNTTLARGSYEMAHLQGEVAQTAQDVQGLQEDLRAAETELPDKARSLGMVPAENPTMVSIRTGKVVKGVVKGTDE</sequence>
<keyword evidence="4" id="KW-1185">Reference proteome</keyword>
<evidence type="ECO:0000313" key="3">
    <source>
        <dbReference type="EMBL" id="MCP2263983.1"/>
    </source>
</evidence>
<dbReference type="RefSeq" id="WP_253833866.1">
    <property type="nucleotide sequence ID" value="NZ_JAMTCS010000003.1"/>
</dbReference>
<keyword evidence="2" id="KW-0472">Membrane</keyword>
<keyword evidence="2" id="KW-1133">Transmembrane helix</keyword>
<gene>
    <name evidence="3" type="ORF">APR03_001319</name>
</gene>
<evidence type="ECO:0008006" key="5">
    <source>
        <dbReference type="Google" id="ProtNLM"/>
    </source>
</evidence>
<evidence type="ECO:0000256" key="2">
    <source>
        <dbReference type="SAM" id="Phobius"/>
    </source>
</evidence>
<name>A0A9X2G210_9MICO</name>
<evidence type="ECO:0000313" key="4">
    <source>
        <dbReference type="Proteomes" id="UP001139493"/>
    </source>
</evidence>
<reference evidence="3" key="1">
    <citation type="submission" date="2022-06" db="EMBL/GenBank/DDBJ databases">
        <title>Genomic Encyclopedia of Archaeal and Bacterial Type Strains, Phase II (KMG-II): from individual species to whole genera.</title>
        <authorList>
            <person name="Goeker M."/>
        </authorList>
    </citation>
    <scope>NUCLEOTIDE SEQUENCE</scope>
    <source>
        <strain evidence="3">DSM 26652</strain>
    </source>
</reference>
<keyword evidence="1" id="KW-0175">Coiled coil</keyword>
<accession>A0A9X2G210</accession>
<dbReference type="EMBL" id="JAMTCS010000003">
    <property type="protein sequence ID" value="MCP2263983.1"/>
    <property type="molecule type" value="Genomic_DNA"/>
</dbReference>
<protein>
    <recommendedName>
        <fullName evidence="5">Cell division protein FtsL</fullName>
    </recommendedName>
</protein>
<proteinExistence type="predicted"/>
<evidence type="ECO:0000256" key="1">
    <source>
        <dbReference type="SAM" id="Coils"/>
    </source>
</evidence>
<feature type="transmembrane region" description="Helical" evidence="2">
    <location>
        <begin position="52"/>
        <end position="73"/>
    </location>
</feature>
<dbReference type="Proteomes" id="UP001139493">
    <property type="component" value="Unassembled WGS sequence"/>
</dbReference>
<organism evidence="3 4">
    <name type="scientific">Promicromonospora thailandica</name>
    <dbReference type="NCBI Taxonomy" id="765201"/>
    <lineage>
        <taxon>Bacteria</taxon>
        <taxon>Bacillati</taxon>
        <taxon>Actinomycetota</taxon>
        <taxon>Actinomycetes</taxon>
        <taxon>Micrococcales</taxon>
        <taxon>Promicromonosporaceae</taxon>
        <taxon>Promicromonospora</taxon>
    </lineage>
</organism>
<comment type="caution">
    <text evidence="3">The sequence shown here is derived from an EMBL/GenBank/DDBJ whole genome shotgun (WGS) entry which is preliminary data.</text>
</comment>
<feature type="coiled-coil region" evidence="1">
    <location>
        <begin position="83"/>
        <end position="110"/>
    </location>
</feature>